<accession>A0ABU5XGJ1</accession>
<dbReference type="RefSeq" id="WP_225406316.1">
    <property type="nucleotide sequence ID" value="NZ_JAYJJR010000005.1"/>
</dbReference>
<comment type="caution">
    <text evidence="2">The sequence shown here is derived from an EMBL/GenBank/DDBJ whole genome shotgun (WGS) entry which is preliminary data.</text>
</comment>
<name>A0ABU5XGJ1_9MYCO</name>
<gene>
    <name evidence="2" type="ORF">K6T79_09605</name>
</gene>
<evidence type="ECO:0000313" key="3">
    <source>
        <dbReference type="Proteomes" id="UP001299596"/>
    </source>
</evidence>
<keyword evidence="3" id="KW-1185">Reference proteome</keyword>
<evidence type="ECO:0000313" key="2">
    <source>
        <dbReference type="EMBL" id="MEB3021301.1"/>
    </source>
</evidence>
<proteinExistence type="predicted"/>
<organism evidence="2 3">
    <name type="scientific">[Mycobacterium] crassicus</name>
    <dbReference type="NCBI Taxonomy" id="2872309"/>
    <lineage>
        <taxon>Bacteria</taxon>
        <taxon>Bacillati</taxon>
        <taxon>Actinomycetota</taxon>
        <taxon>Actinomycetes</taxon>
        <taxon>Mycobacteriales</taxon>
        <taxon>Mycobacteriaceae</taxon>
        <taxon>Mycolicibacter</taxon>
    </lineage>
</organism>
<protein>
    <recommendedName>
        <fullName evidence="4">Terminase small subunit</fullName>
    </recommendedName>
</protein>
<dbReference type="Proteomes" id="UP001299596">
    <property type="component" value="Unassembled WGS sequence"/>
</dbReference>
<evidence type="ECO:0008006" key="4">
    <source>
        <dbReference type="Google" id="ProtNLM"/>
    </source>
</evidence>
<dbReference type="EMBL" id="JAYJJR010000005">
    <property type="protein sequence ID" value="MEB3021301.1"/>
    <property type="molecule type" value="Genomic_DNA"/>
</dbReference>
<reference evidence="2 3" key="1">
    <citation type="submission" date="2023-12" db="EMBL/GenBank/DDBJ databases">
        <title>Description of new species of Mycobacterium terrae complex isolated from sewage at the Sao Paulo Zoological Park Foundation in Brazil.</title>
        <authorList>
            <person name="Romagnoli C.L."/>
            <person name="Conceicao E.C."/>
            <person name="Machado E."/>
            <person name="Barreto L.B.P.F."/>
            <person name="Sharma A."/>
            <person name="Silva N.M."/>
            <person name="Marques L.E."/>
            <person name="Juliana M.A."/>
            <person name="Lourenco M.C.S."/>
            <person name="Digiampietri L.A."/>
            <person name="Suffys P.N."/>
            <person name="Viana-Niero C."/>
        </authorList>
    </citation>
    <scope>NUCLEOTIDE SEQUENCE [LARGE SCALE GENOMIC DNA]</scope>
    <source>
        <strain evidence="2 3">MYC098</strain>
    </source>
</reference>
<feature type="region of interest" description="Disordered" evidence="1">
    <location>
        <begin position="1"/>
        <end position="36"/>
    </location>
</feature>
<evidence type="ECO:0000256" key="1">
    <source>
        <dbReference type="SAM" id="MobiDB-lite"/>
    </source>
</evidence>
<feature type="compositionally biased region" description="Polar residues" evidence="1">
    <location>
        <begin position="1"/>
        <end position="13"/>
    </location>
</feature>
<sequence length="139" mass="15339">MTARQSANSTAEPANTAKPRKRAPAKRSAPTKAAVPTAGQRLVAELAKDNDPYALRFLIEQAGHIADYLERLHALHAGDRDAWLKVKIGAKTVEVVVNDPLREVRAQAEQLRRMLAEIHRQRAAIPMGNDDSGDPLDRY</sequence>